<dbReference type="KEGG" id="brs:S23_38070"/>
<dbReference type="Pfam" id="PF10987">
    <property type="entry name" value="DUF2806"/>
    <property type="match status" value="1"/>
</dbReference>
<reference evidence="1 2" key="1">
    <citation type="journal article" date="2012" name="Microbes Environ.">
        <title>Complete genome sequence of Bradyrhizobium sp. S23321: insights into symbiosis evolution in soil oligotrophs.</title>
        <authorList>
            <person name="Okubo T."/>
            <person name="Tsukui T."/>
            <person name="Maita H."/>
            <person name="Okamoto S."/>
            <person name="Oshima K."/>
            <person name="Fujisawa T."/>
            <person name="Saito A."/>
            <person name="Futamata H."/>
            <person name="Hattori R."/>
            <person name="Shimomura Y."/>
            <person name="Haruta S."/>
            <person name="Morimoto S."/>
            <person name="Wang Y."/>
            <person name="Sakai Y."/>
            <person name="Hattori M."/>
            <person name="Aizawa S."/>
            <person name="Nagashima K.V.P."/>
            <person name="Masuda S."/>
            <person name="Hattori T."/>
            <person name="Yamashita A."/>
            <person name="Bao Z."/>
            <person name="Hayatsu M."/>
            <person name="Kajiya-Kanegae H."/>
            <person name="Yoshinaga I."/>
            <person name="Sakamoto K."/>
            <person name="Toyota K."/>
            <person name="Nakao M."/>
            <person name="Kohara M."/>
            <person name="Anda M."/>
            <person name="Niwa R."/>
            <person name="Jung-Hwan P."/>
            <person name="Sameshima-Saito R."/>
            <person name="Tokuda S."/>
            <person name="Yamamoto S."/>
            <person name="Yamamoto S."/>
            <person name="Yokoyama T."/>
            <person name="Akutsu T."/>
            <person name="Nakamura Y."/>
            <person name="Nakahira-Yanaka Y."/>
            <person name="Takada Hoshino Y."/>
            <person name="Hirakawa H."/>
            <person name="Mitsui H."/>
            <person name="Terasawa K."/>
            <person name="Itakura M."/>
            <person name="Sato S."/>
            <person name="Ikeda-Ohtsubo W."/>
            <person name="Sakakura N."/>
            <person name="Kaminuma E."/>
            <person name="Minamisawa K."/>
        </authorList>
    </citation>
    <scope>NUCLEOTIDE SEQUENCE [LARGE SCALE GENOMIC DNA]</scope>
    <source>
        <strain evidence="1 2">S23321</strain>
    </source>
</reference>
<proteinExistence type="predicted"/>
<dbReference type="AlphaFoldDB" id="A0AAI8QCU7"/>
<gene>
    <name evidence="1" type="primary">nifD</name>
    <name evidence="1" type="ORF">S23_38070</name>
</gene>
<organism evidence="1 2">
    <name type="scientific">Bradyrhizobium cosmicum</name>
    <dbReference type="NCBI Taxonomy" id="1404864"/>
    <lineage>
        <taxon>Bacteria</taxon>
        <taxon>Pseudomonadati</taxon>
        <taxon>Pseudomonadota</taxon>
        <taxon>Alphaproteobacteria</taxon>
        <taxon>Hyphomicrobiales</taxon>
        <taxon>Nitrobacteraceae</taxon>
        <taxon>Bradyrhizobium</taxon>
    </lineage>
</organism>
<dbReference type="InterPro" id="IPR021254">
    <property type="entry name" value="DUF2806"/>
</dbReference>
<dbReference type="RefSeq" id="WP_015686290.1">
    <property type="nucleotide sequence ID" value="NC_017082.1"/>
</dbReference>
<accession>A0AAI8QCU7</accession>
<protein>
    <submittedName>
        <fullName evidence="1">Nitrogenase molybdenum-iron protein alpha</fullName>
    </submittedName>
</protein>
<dbReference type="Proteomes" id="UP000007886">
    <property type="component" value="Chromosome"/>
</dbReference>
<keyword evidence="2" id="KW-1185">Reference proteome</keyword>
<evidence type="ECO:0000313" key="2">
    <source>
        <dbReference type="Proteomes" id="UP000007886"/>
    </source>
</evidence>
<dbReference type="EMBL" id="AP012279">
    <property type="protein sequence ID" value="BAL77003.1"/>
    <property type="molecule type" value="Genomic_DNA"/>
</dbReference>
<sequence length="339" mass="36816">MPDNLPAPPGENPLPTMTDWIASWLGFQLPSISMPQTVKNLDKAVGKIILAAGENAEARIKSNTGKAKAKGKIAVDGLYRTDEEKRKLENRAATLSIAVDELNQKGLQKDAENEIEDDWLNLYAKIAEDKTSEELQSLFGKILAGEIQRPGTYSLRTLQFLSTLSKSDAQQISNFFSFVVSGVFVPIGPGETPFGPSFPSRILMEELGLASQPNTLGGLAWNIEVAPKRNLVLSCSGYGLLITNQTERSMRFQIECQVLTTPARELFRIANPPPTDFEFLKAFAQIIFEKVRTGGFAEEIVSSGTVGVQAGALVPTGPEQFLVAPQYKASMPGQPQATG</sequence>
<name>A0AAI8QCU7_9BRAD</name>
<evidence type="ECO:0000313" key="1">
    <source>
        <dbReference type="EMBL" id="BAL77003.1"/>
    </source>
</evidence>